<protein>
    <recommendedName>
        <fullName evidence="8">Ribonuclease VapC</fullName>
        <shortName evidence="8">RNase VapC</shortName>
        <ecNumber evidence="8">3.1.-.-</ecNumber>
    </recommendedName>
    <alternativeName>
        <fullName evidence="8">Toxin VapC</fullName>
    </alternativeName>
</protein>
<keyword evidence="6 8" id="KW-0460">Magnesium</keyword>
<sequence>MSSTRRSSRVAERLAHGLLDTSVVIDLPVLDPDLLPRSVAICAITVAELAAGTLVAIDLTERARRQDRLQRVEAMFEPLPFDGQAARAYGRIFAAVAAVGRKPRSRLADLQLAAVALANDLAVVTRNDADFIGLEGLVDIVPV</sequence>
<dbReference type="InterPro" id="IPR002716">
    <property type="entry name" value="PIN_dom"/>
</dbReference>
<dbReference type="HAMAP" id="MF_00265">
    <property type="entry name" value="VapC_Nob1"/>
    <property type="match status" value="1"/>
</dbReference>
<dbReference type="Pfam" id="PF01850">
    <property type="entry name" value="PIN"/>
    <property type="match status" value="1"/>
</dbReference>
<dbReference type="OrthoDB" id="3257696at2"/>
<evidence type="ECO:0000256" key="7">
    <source>
        <dbReference type="ARBA" id="ARBA00038093"/>
    </source>
</evidence>
<evidence type="ECO:0000256" key="4">
    <source>
        <dbReference type="ARBA" id="ARBA00022723"/>
    </source>
</evidence>
<dbReference type="AlphaFoldDB" id="A0A641AQK3"/>
<comment type="caution">
    <text evidence="10">The sequence shown here is derived from an EMBL/GenBank/DDBJ whole genome shotgun (WGS) entry which is preliminary data.</text>
</comment>
<feature type="binding site" evidence="8">
    <location>
        <position position="109"/>
    </location>
    <ligand>
        <name>Mg(2+)</name>
        <dbReference type="ChEBI" id="CHEBI:18420"/>
    </ligand>
</feature>
<dbReference type="PANTHER" id="PTHR33653">
    <property type="entry name" value="RIBONUCLEASE VAPC2"/>
    <property type="match status" value="1"/>
</dbReference>
<dbReference type="InterPro" id="IPR022907">
    <property type="entry name" value="VapC_family"/>
</dbReference>
<keyword evidence="8" id="KW-0800">Toxin</keyword>
<dbReference type="GO" id="GO:0004540">
    <property type="term" value="F:RNA nuclease activity"/>
    <property type="evidence" value="ECO:0007669"/>
    <property type="project" value="InterPro"/>
</dbReference>
<keyword evidence="2 8" id="KW-1277">Toxin-antitoxin system</keyword>
<dbReference type="InterPro" id="IPR050556">
    <property type="entry name" value="Type_II_TA_system_RNase"/>
</dbReference>
<evidence type="ECO:0000256" key="8">
    <source>
        <dbReference type="HAMAP-Rule" id="MF_00265"/>
    </source>
</evidence>
<feature type="binding site" evidence="8">
    <location>
        <position position="20"/>
    </location>
    <ligand>
        <name>Mg(2+)</name>
        <dbReference type="ChEBI" id="CHEBI:18420"/>
    </ligand>
</feature>
<comment type="cofactor">
    <cofactor evidence="1 8">
        <name>Mg(2+)</name>
        <dbReference type="ChEBI" id="CHEBI:18420"/>
    </cofactor>
</comment>
<evidence type="ECO:0000256" key="2">
    <source>
        <dbReference type="ARBA" id="ARBA00022649"/>
    </source>
</evidence>
<evidence type="ECO:0000313" key="10">
    <source>
        <dbReference type="EMBL" id="KAA1380386.1"/>
    </source>
</evidence>
<evidence type="ECO:0000256" key="1">
    <source>
        <dbReference type="ARBA" id="ARBA00001946"/>
    </source>
</evidence>
<evidence type="ECO:0000256" key="3">
    <source>
        <dbReference type="ARBA" id="ARBA00022722"/>
    </source>
</evidence>
<evidence type="ECO:0000256" key="5">
    <source>
        <dbReference type="ARBA" id="ARBA00022801"/>
    </source>
</evidence>
<proteinExistence type="inferred from homology"/>
<dbReference type="SUPFAM" id="SSF88723">
    <property type="entry name" value="PIN domain-like"/>
    <property type="match status" value="1"/>
</dbReference>
<keyword evidence="4 8" id="KW-0479">Metal-binding</keyword>
<reference evidence="10" key="1">
    <citation type="submission" date="2019-09" db="EMBL/GenBank/DDBJ databases">
        <authorList>
            <person name="Li J."/>
        </authorList>
    </citation>
    <scope>NUCLEOTIDE SEQUENCE [LARGE SCALE GENOMIC DNA]</scope>
    <source>
        <strain evidence="10">NRBC 14897</strain>
    </source>
</reference>
<comment type="function">
    <text evidence="8">Toxic component of a toxin-antitoxin (TA) system. An RNase.</text>
</comment>
<dbReference type="InterPro" id="IPR029060">
    <property type="entry name" value="PIN-like_dom_sf"/>
</dbReference>
<keyword evidence="5 8" id="KW-0378">Hydrolase</keyword>
<keyword evidence="11" id="KW-1185">Reference proteome</keyword>
<dbReference type="CDD" id="cd18732">
    <property type="entry name" value="PIN_MtVapC4-C5_like"/>
    <property type="match status" value="1"/>
</dbReference>
<accession>A0A641AQK3</accession>
<dbReference type="EC" id="3.1.-.-" evidence="8"/>
<evidence type="ECO:0000259" key="9">
    <source>
        <dbReference type="Pfam" id="PF01850"/>
    </source>
</evidence>
<evidence type="ECO:0000256" key="6">
    <source>
        <dbReference type="ARBA" id="ARBA00022842"/>
    </source>
</evidence>
<dbReference type="GO" id="GO:0090729">
    <property type="term" value="F:toxin activity"/>
    <property type="evidence" value="ECO:0007669"/>
    <property type="project" value="UniProtKB-KW"/>
</dbReference>
<name>A0A641AQK3_9ACTN</name>
<dbReference type="Gene3D" id="3.40.50.1010">
    <property type="entry name" value="5'-nuclease"/>
    <property type="match status" value="1"/>
</dbReference>
<evidence type="ECO:0000313" key="11">
    <source>
        <dbReference type="Proteomes" id="UP001515100"/>
    </source>
</evidence>
<gene>
    <name evidence="8" type="primary">vapC</name>
    <name evidence="10" type="ORF">ESP62_004160</name>
</gene>
<dbReference type="PANTHER" id="PTHR33653:SF1">
    <property type="entry name" value="RIBONUCLEASE VAPC2"/>
    <property type="match status" value="1"/>
</dbReference>
<keyword evidence="3 8" id="KW-0540">Nuclease</keyword>
<organism evidence="10 11">
    <name type="scientific">Aeromicrobium fastidiosum</name>
    <dbReference type="NCBI Taxonomy" id="52699"/>
    <lineage>
        <taxon>Bacteria</taxon>
        <taxon>Bacillati</taxon>
        <taxon>Actinomycetota</taxon>
        <taxon>Actinomycetes</taxon>
        <taxon>Propionibacteriales</taxon>
        <taxon>Nocardioidaceae</taxon>
        <taxon>Aeromicrobium</taxon>
    </lineage>
</organism>
<dbReference type="GO" id="GO:0000287">
    <property type="term" value="F:magnesium ion binding"/>
    <property type="evidence" value="ECO:0007669"/>
    <property type="project" value="UniProtKB-UniRule"/>
</dbReference>
<feature type="domain" description="PIN" evidence="9">
    <location>
        <begin position="19"/>
        <end position="132"/>
    </location>
</feature>
<comment type="similarity">
    <text evidence="7 8">Belongs to the PINc/VapC protein family.</text>
</comment>
<dbReference type="GO" id="GO:0016787">
    <property type="term" value="F:hydrolase activity"/>
    <property type="evidence" value="ECO:0007669"/>
    <property type="project" value="UniProtKB-KW"/>
</dbReference>
<dbReference type="Proteomes" id="UP001515100">
    <property type="component" value="Unassembled WGS sequence"/>
</dbReference>
<dbReference type="EMBL" id="SDPP02000001">
    <property type="protein sequence ID" value="KAA1380386.1"/>
    <property type="molecule type" value="Genomic_DNA"/>
</dbReference>